<dbReference type="VEuPathDB" id="AmoebaDB:NAEGRDRAFT_70989"/>
<name>D2VPU4_NAEGR</name>
<proteinExistence type="predicted"/>
<dbReference type="GeneID" id="8856014"/>
<feature type="region of interest" description="Disordered" evidence="1">
    <location>
        <begin position="97"/>
        <end position="118"/>
    </location>
</feature>
<evidence type="ECO:0000256" key="1">
    <source>
        <dbReference type="SAM" id="MobiDB-lite"/>
    </source>
</evidence>
<evidence type="ECO:0000313" key="3">
    <source>
        <dbReference type="Proteomes" id="UP000006671"/>
    </source>
</evidence>
<dbReference type="Gene3D" id="2.30.30.40">
    <property type="entry name" value="SH3 Domains"/>
    <property type="match status" value="1"/>
</dbReference>
<dbReference type="InParanoid" id="D2VPU4"/>
<keyword evidence="3" id="KW-1185">Reference proteome</keyword>
<dbReference type="AlphaFoldDB" id="D2VPU4"/>
<accession>D2VPU4</accession>
<sequence length="118" mass="12980">MASNSLYQGLNVRDANGRVIRSLGPETAVTVYGIMVKDGGRWAKIGTNEYVSADYLKMSCGCGGGYNNQDPTLPDKLQSPKQKLVYRHWFQSVLTFPPLTSDTSQHQSATGNKQESLH</sequence>
<evidence type="ECO:0000313" key="2">
    <source>
        <dbReference type="EMBL" id="EFC41185.1"/>
    </source>
</evidence>
<protein>
    <submittedName>
        <fullName evidence="2">Predicted protein</fullName>
    </submittedName>
</protein>
<dbReference type="EMBL" id="GG738887">
    <property type="protein sequence ID" value="EFC41185.1"/>
    <property type="molecule type" value="Genomic_DNA"/>
</dbReference>
<dbReference type="KEGG" id="ngr:NAEGRDRAFT_70989"/>
<organism evidence="3">
    <name type="scientific">Naegleria gruberi</name>
    <name type="common">Amoeba</name>
    <dbReference type="NCBI Taxonomy" id="5762"/>
    <lineage>
        <taxon>Eukaryota</taxon>
        <taxon>Discoba</taxon>
        <taxon>Heterolobosea</taxon>
        <taxon>Tetramitia</taxon>
        <taxon>Eutetramitia</taxon>
        <taxon>Vahlkampfiidae</taxon>
        <taxon>Naegleria</taxon>
    </lineage>
</organism>
<dbReference type="RefSeq" id="XP_002673929.1">
    <property type="nucleotide sequence ID" value="XM_002673883.1"/>
</dbReference>
<reference evidence="2 3" key="1">
    <citation type="journal article" date="2010" name="Cell">
        <title>The genome of Naegleria gruberi illuminates early eukaryotic versatility.</title>
        <authorList>
            <person name="Fritz-Laylin L.K."/>
            <person name="Prochnik S.E."/>
            <person name="Ginger M.L."/>
            <person name="Dacks J.B."/>
            <person name="Carpenter M.L."/>
            <person name="Field M.C."/>
            <person name="Kuo A."/>
            <person name="Paredez A."/>
            <person name="Chapman J."/>
            <person name="Pham J."/>
            <person name="Shu S."/>
            <person name="Neupane R."/>
            <person name="Cipriano M."/>
            <person name="Mancuso J."/>
            <person name="Tu H."/>
            <person name="Salamov A."/>
            <person name="Lindquist E."/>
            <person name="Shapiro H."/>
            <person name="Lucas S."/>
            <person name="Grigoriev I.V."/>
            <person name="Cande W.Z."/>
            <person name="Fulton C."/>
            <person name="Rokhsar D.S."/>
            <person name="Dawson S.C."/>
        </authorList>
    </citation>
    <scope>NUCLEOTIDE SEQUENCE [LARGE SCALE GENOMIC DNA]</scope>
    <source>
        <strain evidence="2 3">NEG-M</strain>
    </source>
</reference>
<gene>
    <name evidence="2" type="ORF">NAEGRDRAFT_70989</name>
</gene>
<dbReference type="Proteomes" id="UP000006671">
    <property type="component" value="Unassembled WGS sequence"/>
</dbReference>